<organism evidence="1">
    <name type="scientific">Lepeophtheirus salmonis</name>
    <name type="common">Salmon louse</name>
    <name type="synonym">Caligus salmonis</name>
    <dbReference type="NCBI Taxonomy" id="72036"/>
    <lineage>
        <taxon>Eukaryota</taxon>
        <taxon>Metazoa</taxon>
        <taxon>Ecdysozoa</taxon>
        <taxon>Arthropoda</taxon>
        <taxon>Crustacea</taxon>
        <taxon>Multicrustacea</taxon>
        <taxon>Hexanauplia</taxon>
        <taxon>Copepoda</taxon>
        <taxon>Siphonostomatoida</taxon>
        <taxon>Caligidae</taxon>
        <taxon>Lepeophtheirus</taxon>
    </lineage>
</organism>
<sequence>MDVFDISAHELSCVPTRLTNVLLSKANSCNVIRDSFHYRHG</sequence>
<name>A0A0K2TI77_LEPSM</name>
<proteinExistence type="predicted"/>
<dbReference type="EMBL" id="HACA01008278">
    <property type="protein sequence ID" value="CDW25639.1"/>
    <property type="molecule type" value="Transcribed_RNA"/>
</dbReference>
<dbReference type="AlphaFoldDB" id="A0A0K2TI77"/>
<protein>
    <submittedName>
        <fullName evidence="1">Uncharacterized protein</fullName>
    </submittedName>
</protein>
<accession>A0A0K2TI77</accession>
<reference evidence="1" key="1">
    <citation type="submission" date="2014-05" db="EMBL/GenBank/DDBJ databases">
        <authorList>
            <person name="Chronopoulou M."/>
        </authorList>
    </citation>
    <scope>NUCLEOTIDE SEQUENCE</scope>
    <source>
        <tissue evidence="1">Whole organism</tissue>
    </source>
</reference>
<evidence type="ECO:0000313" key="1">
    <source>
        <dbReference type="EMBL" id="CDW25639.1"/>
    </source>
</evidence>